<evidence type="ECO:0000256" key="14">
    <source>
        <dbReference type="ARBA" id="ARBA00048988"/>
    </source>
</evidence>
<keyword evidence="2" id="KW-0540">Nuclease</keyword>
<dbReference type="InterPro" id="IPR013986">
    <property type="entry name" value="DExx_box_DNA_helicase_dom_sf"/>
</dbReference>
<dbReference type="Gene3D" id="1.10.10.160">
    <property type="match status" value="1"/>
</dbReference>
<dbReference type="InterPro" id="IPR000212">
    <property type="entry name" value="DNA_helicase_UvrD/REP"/>
</dbReference>
<dbReference type="Pfam" id="PF10459">
    <property type="entry name" value="Peptidase_S46"/>
    <property type="match status" value="1"/>
</dbReference>
<dbReference type="InterPro" id="IPR019500">
    <property type="entry name" value="Pep_S46"/>
</dbReference>
<evidence type="ECO:0000256" key="10">
    <source>
        <dbReference type="ARBA" id="ARBA00023204"/>
    </source>
</evidence>
<evidence type="ECO:0000313" key="19">
    <source>
        <dbReference type="Proteomes" id="UP000033867"/>
    </source>
</evidence>
<dbReference type="InterPro" id="IPR014016">
    <property type="entry name" value="UvrD-like_ATP-bd"/>
</dbReference>
<dbReference type="GO" id="GO:0043138">
    <property type="term" value="F:3'-5' DNA helicase activity"/>
    <property type="evidence" value="ECO:0007669"/>
    <property type="project" value="UniProtKB-EC"/>
</dbReference>
<sequence>MTNNHCARGYRNSIQKEGEDIAKNGFYAPTLADERKVPNFLAEQLIFLKDVTTEVMSAIKNGKSENEKITLRDAKMKELKDTYEKEVKLKCDVISYYNGSLFFVQGFKTFTDVRLVFEPEVTIAYFGGDPDNFTFPRYNLDCTFFRIYDTDGKPLKSPNYFKWSAEGAATGELVFTVGNPGSTNRLRTVAQLEYLRDVTYRNNAFLADNYYSRLEQLKSVNPSQANTYEALRLAFSNGQKNTSNTYKALNDPYLLARKKDFEKKAQRYVASDPELTKEYGHVWKTIEGTRAELKPIETKLAAYSVNPTNSSRYMQIGNALVAYAKFQQLPEDQKKAILDRQAQMPQMGGRGGGGAQQGFRENLYPDNWDSILEEAKLEINIDFITMNLGKNDALVGKFFDRKPGKEAAKNMIAKSLFTSKAAVQELFKKTPEEILALTFTEKAAAEMQDRVDDLVSLGYTEMQISTFHSFCQKILEQYGLEIGLPDRFKLLTETDAWLLMKKHLYDFKLDYYRPLGNPSRHIHALLTHFSKCKDELIAPEDYLAYAENVTLDGDTTEQDEKSRLTELANTYHAYNQLLLDNQAMDFGDLIFYTVTLLRERPQIKKKLQQQFKYVLIDEFQDVNYAQYELVQLLTDSPDVQLTVVGDDDQSIYAFRGASVSNILRFKDDYHDAKEVVLTENYRSGQAILDSAYTLIQHNNPDRLEEKLGIEKKLHAANEIDAAVTHLHAATLDDEVASVVQQIQQIQQTDKDVTWDDIAILVRANNHATVFMEALTLAGIPYEFLSSSGLYRQNIVIDAVNVFKVMDSYKDSAAIYRVLQMPCFAFSERDMHEFLSFAKKNSLPYYEALKRTDEIILSKEAKDTCKKIVKLMTSSIKKARFEKPTTVLHHFFEESGYFTYLTKEEEKGNRDVIRSIAHLKQFFDYIHAYELTGGHIDVRSFLEYFNDVLESGDNGKVYQPSDTPDSVNIMTVHASKGLEFQYVFVVNCVEERFPTRRKGGDIELPDELVKEVLPEGDYHYQEERRLFYVAMTRAKKQLFLTSADDYGGSRKKKVSRFVAETGDTLAAGQFPISPTEADPALRDNFQSFMAGKANKNDEQPIFEGLYKLPKTFSFSQIRAFQVCPYQYKISYILKIPMKGSHYFSFGNSIHLTMQRFYERVQQLNSVTQGSLFDLAPVPEKKEEGIVVPALDELLTIYEGAWIGDWYQDERQRTCYHEKGKELLKTFYKKNENNWTIPVALEGGFRIKVGKHVITGKIDRVDQLPDGTLAIIDYKTGAPKEKLDTDDKQQLLLYQKAATELPQYRNIGPTSNLVYYYIADDIETSFLGTEKELASFEDKILKTLDEMHDTDFRKISREDGCGRCDVCTSLI</sequence>
<dbReference type="Gene3D" id="1.10.486.10">
    <property type="entry name" value="PCRA, domain 4"/>
    <property type="match status" value="1"/>
</dbReference>
<keyword evidence="8 15" id="KW-0067">ATP-binding</keyword>
<evidence type="ECO:0000256" key="9">
    <source>
        <dbReference type="ARBA" id="ARBA00023125"/>
    </source>
</evidence>
<evidence type="ECO:0000256" key="15">
    <source>
        <dbReference type="PROSITE-ProRule" id="PRU00560"/>
    </source>
</evidence>
<feature type="binding site" evidence="15">
    <location>
        <begin position="348"/>
        <end position="355"/>
    </location>
    <ligand>
        <name>ATP</name>
        <dbReference type="ChEBI" id="CHEBI:30616"/>
    </ligand>
</feature>
<evidence type="ECO:0000256" key="6">
    <source>
        <dbReference type="ARBA" id="ARBA00022806"/>
    </source>
</evidence>
<evidence type="ECO:0000256" key="8">
    <source>
        <dbReference type="ARBA" id="ARBA00022840"/>
    </source>
</evidence>
<dbReference type="InterPro" id="IPR011604">
    <property type="entry name" value="PDDEXK-like_dom_sf"/>
</dbReference>
<comment type="catalytic activity">
    <reaction evidence="12">
        <text>Couples ATP hydrolysis with the unwinding of duplex DNA by translocating in the 3'-5' direction.</text>
        <dbReference type="EC" id="5.6.2.4"/>
    </reaction>
</comment>
<dbReference type="PROSITE" id="PS51217">
    <property type="entry name" value="UVRD_HELICASE_CTER"/>
    <property type="match status" value="1"/>
</dbReference>
<evidence type="ECO:0000256" key="5">
    <source>
        <dbReference type="ARBA" id="ARBA00022801"/>
    </source>
</evidence>
<evidence type="ECO:0000259" key="16">
    <source>
        <dbReference type="PROSITE" id="PS51198"/>
    </source>
</evidence>
<evidence type="ECO:0000256" key="13">
    <source>
        <dbReference type="ARBA" id="ARBA00034808"/>
    </source>
</evidence>
<dbReference type="GO" id="GO:0003677">
    <property type="term" value="F:DNA binding"/>
    <property type="evidence" value="ECO:0007669"/>
    <property type="project" value="UniProtKB-KW"/>
</dbReference>
<evidence type="ECO:0000256" key="4">
    <source>
        <dbReference type="ARBA" id="ARBA00022763"/>
    </source>
</evidence>
<comment type="caution">
    <text evidence="18">The sequence shown here is derived from an EMBL/GenBank/DDBJ whole genome shotgun (WGS) entry which is preliminary data.</text>
</comment>
<evidence type="ECO:0000256" key="7">
    <source>
        <dbReference type="ARBA" id="ARBA00022839"/>
    </source>
</evidence>
<evidence type="ECO:0000256" key="3">
    <source>
        <dbReference type="ARBA" id="ARBA00022741"/>
    </source>
</evidence>
<dbReference type="InterPro" id="IPR027417">
    <property type="entry name" value="P-loop_NTPase"/>
</dbReference>
<dbReference type="InterPro" id="IPR038726">
    <property type="entry name" value="PDDEXK_AddAB-type"/>
</dbReference>
<evidence type="ECO:0000256" key="2">
    <source>
        <dbReference type="ARBA" id="ARBA00022722"/>
    </source>
</evidence>
<comment type="catalytic activity">
    <reaction evidence="14">
        <text>ATP + H2O = ADP + phosphate + H(+)</text>
        <dbReference type="Rhea" id="RHEA:13065"/>
        <dbReference type="ChEBI" id="CHEBI:15377"/>
        <dbReference type="ChEBI" id="CHEBI:15378"/>
        <dbReference type="ChEBI" id="CHEBI:30616"/>
        <dbReference type="ChEBI" id="CHEBI:43474"/>
        <dbReference type="ChEBI" id="CHEBI:456216"/>
        <dbReference type="EC" id="5.6.2.4"/>
    </reaction>
</comment>
<keyword evidence="3 15" id="KW-0547">Nucleotide-binding</keyword>
<dbReference type="Pfam" id="PF13361">
    <property type="entry name" value="UvrD_C"/>
    <property type="match status" value="1"/>
</dbReference>
<comment type="similarity">
    <text evidence="1">Belongs to the helicase family. UvrD subfamily.</text>
</comment>
<keyword evidence="6 15" id="KW-0347">Helicase</keyword>
<keyword evidence="7" id="KW-0269">Exonuclease</keyword>
<dbReference type="GO" id="GO:0005524">
    <property type="term" value="F:ATP binding"/>
    <property type="evidence" value="ECO:0007669"/>
    <property type="project" value="UniProtKB-UniRule"/>
</dbReference>
<name>A0A0G1BAS1_9BACT</name>
<dbReference type="GO" id="GO:0070009">
    <property type="term" value="F:serine-type aminopeptidase activity"/>
    <property type="evidence" value="ECO:0007669"/>
    <property type="project" value="InterPro"/>
</dbReference>
<dbReference type="EMBL" id="LCEK01000061">
    <property type="protein sequence ID" value="KKS70294.1"/>
    <property type="molecule type" value="Genomic_DNA"/>
</dbReference>
<feature type="domain" description="UvrD-like helicase C-terminal" evidence="17">
    <location>
        <begin position="685"/>
        <end position="976"/>
    </location>
</feature>
<evidence type="ECO:0000313" key="18">
    <source>
        <dbReference type="EMBL" id="KKS70294.1"/>
    </source>
</evidence>
<dbReference type="Gene3D" id="3.90.320.10">
    <property type="match status" value="1"/>
</dbReference>
<accession>A0A0G1BAS1</accession>
<dbReference type="PATRIC" id="fig|1619052.3.peg.1013"/>
<gene>
    <name evidence="18" type="ORF">UV42_C0061G0003</name>
</gene>
<feature type="domain" description="UvrD-like helicase ATP-binding" evidence="16">
    <location>
        <begin position="327"/>
        <end position="684"/>
    </location>
</feature>
<keyword evidence="10" id="KW-0234">DNA repair</keyword>
<dbReference type="GO" id="GO:0008239">
    <property type="term" value="F:dipeptidyl-peptidase activity"/>
    <property type="evidence" value="ECO:0007669"/>
    <property type="project" value="InterPro"/>
</dbReference>
<dbReference type="CDD" id="cd17932">
    <property type="entry name" value="DEXQc_UvrD"/>
    <property type="match status" value="1"/>
</dbReference>
<dbReference type="PROSITE" id="PS51198">
    <property type="entry name" value="UVRD_HELICASE_ATP_BIND"/>
    <property type="match status" value="1"/>
</dbReference>
<dbReference type="EC" id="5.6.2.4" evidence="13"/>
<keyword evidence="5 15" id="KW-0378">Hydrolase</keyword>
<dbReference type="Pfam" id="PF12705">
    <property type="entry name" value="PDDEXK_1"/>
    <property type="match status" value="1"/>
</dbReference>
<keyword evidence="9" id="KW-0238">DNA-binding</keyword>
<evidence type="ECO:0000256" key="1">
    <source>
        <dbReference type="ARBA" id="ARBA00009922"/>
    </source>
</evidence>
<evidence type="ECO:0000259" key="17">
    <source>
        <dbReference type="PROSITE" id="PS51217"/>
    </source>
</evidence>
<protein>
    <recommendedName>
        <fullName evidence="13">DNA 3'-5' helicase</fullName>
        <ecNumber evidence="13">5.6.2.4</ecNumber>
    </recommendedName>
</protein>
<dbReference type="SUPFAM" id="SSF52540">
    <property type="entry name" value="P-loop containing nucleoside triphosphate hydrolases"/>
    <property type="match status" value="1"/>
</dbReference>
<evidence type="ECO:0000256" key="12">
    <source>
        <dbReference type="ARBA" id="ARBA00034617"/>
    </source>
</evidence>
<dbReference type="InterPro" id="IPR014017">
    <property type="entry name" value="DNA_helicase_UvrD-like_C"/>
</dbReference>
<dbReference type="GO" id="GO:0000725">
    <property type="term" value="P:recombinational repair"/>
    <property type="evidence" value="ECO:0007669"/>
    <property type="project" value="TreeGrafter"/>
</dbReference>
<proteinExistence type="inferred from homology"/>
<dbReference type="Gene3D" id="3.40.50.300">
    <property type="entry name" value="P-loop containing nucleotide triphosphate hydrolases"/>
    <property type="match status" value="2"/>
</dbReference>
<evidence type="ECO:0000256" key="11">
    <source>
        <dbReference type="ARBA" id="ARBA00023235"/>
    </source>
</evidence>
<keyword evidence="11" id="KW-0413">Isomerase</keyword>
<reference evidence="18 19" key="1">
    <citation type="journal article" date="2015" name="Nature">
        <title>rRNA introns, odd ribosomes, and small enigmatic genomes across a large radiation of phyla.</title>
        <authorList>
            <person name="Brown C.T."/>
            <person name="Hug L.A."/>
            <person name="Thomas B.C."/>
            <person name="Sharon I."/>
            <person name="Castelle C.J."/>
            <person name="Singh A."/>
            <person name="Wilkins M.J."/>
            <person name="Williams K.H."/>
            <person name="Banfield J.F."/>
        </authorList>
    </citation>
    <scope>NUCLEOTIDE SEQUENCE [LARGE SCALE GENOMIC DNA]</scope>
</reference>
<organism evidence="18 19">
    <name type="scientific">Candidatus Magasanikbacteria bacterium GW2011_GWE2_42_7</name>
    <dbReference type="NCBI Taxonomy" id="1619052"/>
    <lineage>
        <taxon>Bacteria</taxon>
        <taxon>Candidatus Magasanikiibacteriota</taxon>
    </lineage>
</organism>
<dbReference type="Proteomes" id="UP000033867">
    <property type="component" value="Unassembled WGS sequence"/>
</dbReference>
<keyword evidence="4" id="KW-0227">DNA damage</keyword>
<dbReference type="PANTHER" id="PTHR11070">
    <property type="entry name" value="UVRD / RECB / PCRA DNA HELICASE FAMILY MEMBER"/>
    <property type="match status" value="1"/>
</dbReference>
<dbReference type="GO" id="GO:0004527">
    <property type="term" value="F:exonuclease activity"/>
    <property type="evidence" value="ECO:0007669"/>
    <property type="project" value="UniProtKB-KW"/>
</dbReference>
<dbReference type="PANTHER" id="PTHR11070:SF2">
    <property type="entry name" value="ATP-DEPENDENT DNA HELICASE SRS2"/>
    <property type="match status" value="1"/>
</dbReference>